<evidence type="ECO:0000313" key="6">
    <source>
        <dbReference type="Proteomes" id="UP000228945"/>
    </source>
</evidence>
<evidence type="ECO:0000256" key="3">
    <source>
        <dbReference type="ARBA" id="ARBA00023163"/>
    </source>
</evidence>
<dbReference type="SUPFAM" id="SSF47413">
    <property type="entry name" value="lambda repressor-like DNA-binding domains"/>
    <property type="match status" value="1"/>
</dbReference>
<dbReference type="PANTHER" id="PTHR46797">
    <property type="entry name" value="HTH-TYPE TRANSCRIPTIONAL REGULATOR"/>
    <property type="match status" value="1"/>
</dbReference>
<dbReference type="SMART" id="SM00530">
    <property type="entry name" value="HTH_XRE"/>
    <property type="match status" value="1"/>
</dbReference>
<name>A0A2D2AWF9_9CAUL</name>
<protein>
    <submittedName>
        <fullName evidence="5">Transcriptional regulator</fullName>
    </submittedName>
</protein>
<dbReference type="OrthoDB" id="9815697at2"/>
<dbReference type="Gene3D" id="1.10.260.40">
    <property type="entry name" value="lambda repressor-like DNA-binding domains"/>
    <property type="match status" value="1"/>
</dbReference>
<dbReference type="Pfam" id="PF01381">
    <property type="entry name" value="HTH_3"/>
    <property type="match status" value="1"/>
</dbReference>
<keyword evidence="6" id="KW-1185">Reference proteome</keyword>
<dbReference type="Proteomes" id="UP000228945">
    <property type="component" value="Chromosome"/>
</dbReference>
<dbReference type="RefSeq" id="WP_099621544.1">
    <property type="nucleotide sequence ID" value="NZ_CP024201.1"/>
</dbReference>
<dbReference type="InterPro" id="IPR010982">
    <property type="entry name" value="Lambda_DNA-bd_dom_sf"/>
</dbReference>
<feature type="domain" description="HTH cro/C1-type" evidence="4">
    <location>
        <begin position="14"/>
        <end position="68"/>
    </location>
</feature>
<evidence type="ECO:0000259" key="4">
    <source>
        <dbReference type="PROSITE" id="PS50943"/>
    </source>
</evidence>
<dbReference type="GO" id="GO:0003700">
    <property type="term" value="F:DNA-binding transcription factor activity"/>
    <property type="evidence" value="ECO:0007669"/>
    <property type="project" value="TreeGrafter"/>
</dbReference>
<dbReference type="PANTHER" id="PTHR46797:SF23">
    <property type="entry name" value="HTH-TYPE TRANSCRIPTIONAL REGULATOR SUTR"/>
    <property type="match status" value="1"/>
</dbReference>
<sequence>MAENADLIALGREIRRRRKALGISQEALAERAGLHRNYIGFLERGERNPAATTVFALARALGVSAAALVADVG</sequence>
<reference evidence="5 6" key="1">
    <citation type="submission" date="2017-10" db="EMBL/GenBank/DDBJ databases">
        <title>Genome sequence of Caulobacter mirabilis FWC38.</title>
        <authorList>
            <person name="Fiebig A."/>
            <person name="Crosson S."/>
        </authorList>
    </citation>
    <scope>NUCLEOTIDE SEQUENCE [LARGE SCALE GENOMIC DNA]</scope>
    <source>
        <strain evidence="5 6">FWC 38</strain>
    </source>
</reference>
<dbReference type="PROSITE" id="PS50943">
    <property type="entry name" value="HTH_CROC1"/>
    <property type="match status" value="1"/>
</dbReference>
<accession>A0A2D2AWF9</accession>
<dbReference type="KEGG" id="cmb:CSW64_07575"/>
<dbReference type="AlphaFoldDB" id="A0A2D2AWF9"/>
<dbReference type="InterPro" id="IPR050807">
    <property type="entry name" value="TransReg_Diox_bact_type"/>
</dbReference>
<gene>
    <name evidence="5" type="ORF">CSW64_07575</name>
</gene>
<keyword evidence="3" id="KW-0804">Transcription</keyword>
<organism evidence="5 6">
    <name type="scientific">Caulobacter mirabilis</name>
    <dbReference type="NCBI Taxonomy" id="69666"/>
    <lineage>
        <taxon>Bacteria</taxon>
        <taxon>Pseudomonadati</taxon>
        <taxon>Pseudomonadota</taxon>
        <taxon>Alphaproteobacteria</taxon>
        <taxon>Caulobacterales</taxon>
        <taxon>Caulobacteraceae</taxon>
        <taxon>Caulobacter</taxon>
    </lineage>
</organism>
<proteinExistence type="predicted"/>
<dbReference type="GO" id="GO:0005829">
    <property type="term" value="C:cytosol"/>
    <property type="evidence" value="ECO:0007669"/>
    <property type="project" value="TreeGrafter"/>
</dbReference>
<evidence type="ECO:0000313" key="5">
    <source>
        <dbReference type="EMBL" id="ATQ42287.1"/>
    </source>
</evidence>
<dbReference type="InterPro" id="IPR001387">
    <property type="entry name" value="Cro/C1-type_HTH"/>
</dbReference>
<keyword evidence="1" id="KW-0805">Transcription regulation</keyword>
<dbReference type="CDD" id="cd00093">
    <property type="entry name" value="HTH_XRE"/>
    <property type="match status" value="1"/>
</dbReference>
<dbReference type="GO" id="GO:0003677">
    <property type="term" value="F:DNA binding"/>
    <property type="evidence" value="ECO:0007669"/>
    <property type="project" value="UniProtKB-KW"/>
</dbReference>
<dbReference type="EMBL" id="CP024201">
    <property type="protein sequence ID" value="ATQ42287.1"/>
    <property type="molecule type" value="Genomic_DNA"/>
</dbReference>
<evidence type="ECO:0000256" key="2">
    <source>
        <dbReference type="ARBA" id="ARBA00023125"/>
    </source>
</evidence>
<evidence type="ECO:0000256" key="1">
    <source>
        <dbReference type="ARBA" id="ARBA00023015"/>
    </source>
</evidence>
<keyword evidence="2" id="KW-0238">DNA-binding</keyword>